<dbReference type="EMBL" id="JAMPKM010000003">
    <property type="protein sequence ID" value="MEP0817030.1"/>
    <property type="molecule type" value="Genomic_DNA"/>
</dbReference>
<accession>A0ABV0J5H4</accession>
<name>A0ABV0J5H4_9CYAN</name>
<gene>
    <name evidence="1" type="ORF">NC998_07965</name>
</gene>
<evidence type="ECO:0000313" key="1">
    <source>
        <dbReference type="EMBL" id="MEP0817030.1"/>
    </source>
</evidence>
<keyword evidence="2" id="KW-1185">Reference proteome</keyword>
<dbReference type="Proteomes" id="UP001464891">
    <property type="component" value="Unassembled WGS sequence"/>
</dbReference>
<organism evidence="1 2">
    <name type="scientific">Trichocoleus desertorum GB2-A4</name>
    <dbReference type="NCBI Taxonomy" id="2933944"/>
    <lineage>
        <taxon>Bacteria</taxon>
        <taxon>Bacillati</taxon>
        <taxon>Cyanobacteriota</taxon>
        <taxon>Cyanophyceae</taxon>
        <taxon>Leptolyngbyales</taxon>
        <taxon>Trichocoleusaceae</taxon>
        <taxon>Trichocoleus</taxon>
    </lineage>
</organism>
<dbReference type="RefSeq" id="WP_190439494.1">
    <property type="nucleotide sequence ID" value="NZ_JAMPKM010000003.1"/>
</dbReference>
<reference evidence="1 2" key="1">
    <citation type="submission" date="2022-04" db="EMBL/GenBank/DDBJ databases">
        <title>Positive selection, recombination, and allopatry shape intraspecific diversity of widespread and dominant cyanobacteria.</title>
        <authorList>
            <person name="Wei J."/>
            <person name="Shu W."/>
            <person name="Hu C."/>
        </authorList>
    </citation>
    <scope>NUCLEOTIDE SEQUENCE [LARGE SCALE GENOMIC DNA]</scope>
    <source>
        <strain evidence="1 2">GB2-A4</strain>
    </source>
</reference>
<proteinExistence type="predicted"/>
<evidence type="ECO:0000313" key="2">
    <source>
        <dbReference type="Proteomes" id="UP001464891"/>
    </source>
</evidence>
<protein>
    <submittedName>
        <fullName evidence="1">Uncharacterized protein</fullName>
    </submittedName>
</protein>
<comment type="caution">
    <text evidence="1">The sequence shown here is derived from an EMBL/GenBank/DDBJ whole genome shotgun (WGS) entry which is preliminary data.</text>
</comment>
<sequence length="74" mass="9099">MKTLRFTSSTSQYLSNLWQSLRRVIARYTEIRVWQKSDRQGNLYWHGYNPNNGDYVSFGTEAEIRMWIEEHYYR</sequence>